<feature type="domain" description="Filamentous haemagglutinin FhaB/tRNA nuclease CdiA-like TPS" evidence="2">
    <location>
        <begin position="31"/>
        <end position="144"/>
    </location>
</feature>
<accession>A0A2W1J7R9</accession>
<organism evidence="3 4">
    <name type="scientific">Acaryochloris thomasi RCC1774</name>
    <dbReference type="NCBI Taxonomy" id="1764569"/>
    <lineage>
        <taxon>Bacteria</taxon>
        <taxon>Bacillati</taxon>
        <taxon>Cyanobacteriota</taxon>
        <taxon>Cyanophyceae</taxon>
        <taxon>Acaryochloridales</taxon>
        <taxon>Acaryochloridaceae</taxon>
        <taxon>Acaryochloris</taxon>
        <taxon>Acaryochloris thomasi</taxon>
    </lineage>
</organism>
<evidence type="ECO:0000259" key="2">
    <source>
        <dbReference type="SMART" id="SM00912"/>
    </source>
</evidence>
<dbReference type="SUPFAM" id="SSF51126">
    <property type="entry name" value="Pectin lyase-like"/>
    <property type="match status" value="2"/>
</dbReference>
<evidence type="ECO:0000256" key="1">
    <source>
        <dbReference type="SAM" id="SignalP"/>
    </source>
</evidence>
<dbReference type="OrthoDB" id="524333at2"/>
<protein>
    <recommendedName>
        <fullName evidence="2">Filamentous haemagglutinin FhaB/tRNA nuclease CdiA-like TPS domain-containing protein</fullName>
    </recommendedName>
</protein>
<dbReference type="SMART" id="SM00912">
    <property type="entry name" value="Haemagg_act"/>
    <property type="match status" value="1"/>
</dbReference>
<dbReference type="RefSeq" id="WP_110989020.1">
    <property type="nucleotide sequence ID" value="NZ_CAWNWM010000037.1"/>
</dbReference>
<dbReference type="Gene3D" id="2.160.20.10">
    <property type="entry name" value="Single-stranded right-handed beta-helix, Pectin lyase-like"/>
    <property type="match status" value="1"/>
</dbReference>
<evidence type="ECO:0000313" key="3">
    <source>
        <dbReference type="EMBL" id="PZD70450.1"/>
    </source>
</evidence>
<keyword evidence="1" id="KW-0732">Signal</keyword>
<name>A0A2W1J7R9_9CYAN</name>
<dbReference type="InterPro" id="IPR008638">
    <property type="entry name" value="FhaB/CdiA-like_TPS"/>
</dbReference>
<reference evidence="3 4" key="1">
    <citation type="journal article" date="2018" name="Sci. Rep.">
        <title>A novel species of the marine cyanobacterium Acaryochloris with a unique pigment content and lifestyle.</title>
        <authorList>
            <person name="Partensky F."/>
            <person name="Six C."/>
            <person name="Ratin M."/>
            <person name="Garczarek L."/>
            <person name="Vaulot D."/>
            <person name="Probert I."/>
            <person name="Calteau A."/>
            <person name="Gourvil P."/>
            <person name="Marie D."/>
            <person name="Grebert T."/>
            <person name="Bouchier C."/>
            <person name="Le Panse S."/>
            <person name="Gachenot M."/>
            <person name="Rodriguez F."/>
            <person name="Garrido J.L."/>
        </authorList>
    </citation>
    <scope>NUCLEOTIDE SEQUENCE [LARGE SCALE GENOMIC DNA]</scope>
    <source>
        <strain evidence="3 4">RCC1774</strain>
    </source>
</reference>
<feature type="signal peptide" evidence="1">
    <location>
        <begin position="1"/>
        <end position="26"/>
    </location>
</feature>
<dbReference type="InterPro" id="IPR012334">
    <property type="entry name" value="Pectin_lyas_fold"/>
</dbReference>
<dbReference type="Pfam" id="PF05860">
    <property type="entry name" value="TPS"/>
    <property type="match status" value="1"/>
</dbReference>
<feature type="chain" id="PRO_5015956203" description="Filamentous haemagglutinin FhaB/tRNA nuclease CdiA-like TPS domain-containing protein" evidence="1">
    <location>
        <begin position="27"/>
        <end position="841"/>
    </location>
</feature>
<dbReference type="InterPro" id="IPR011050">
    <property type="entry name" value="Pectin_lyase_fold/virulence"/>
</dbReference>
<comment type="caution">
    <text evidence="3">The sequence shown here is derived from an EMBL/GenBank/DDBJ whole genome shotgun (WGS) entry which is preliminary data.</text>
</comment>
<keyword evidence="4" id="KW-1185">Reference proteome</keyword>
<evidence type="ECO:0000313" key="4">
    <source>
        <dbReference type="Proteomes" id="UP000248857"/>
    </source>
</evidence>
<dbReference type="Proteomes" id="UP000248857">
    <property type="component" value="Unassembled WGS sequence"/>
</dbReference>
<proteinExistence type="predicted"/>
<dbReference type="EMBL" id="PQWO01000037">
    <property type="protein sequence ID" value="PZD70450.1"/>
    <property type="molecule type" value="Genomic_DNA"/>
</dbReference>
<gene>
    <name evidence="3" type="ORF">C1752_12233</name>
</gene>
<dbReference type="AlphaFoldDB" id="A0A2W1J7R9"/>
<dbReference type="NCBIfam" id="TIGR01901">
    <property type="entry name" value="adhes_NPXG"/>
    <property type="match status" value="1"/>
</dbReference>
<sequence length="841" mass="86772">MKYIRLTPLFLNAFFISLNASSLAKAQVVPSGPSSTVVDVQGNSKGRRYIIDGGKNSGSNLFHFFDKFNLNEEQQAVFRNSRNINTIFSIVTGNTSSSINGGITANGKADISFFNPNGILLDRRAMLDIGGDFLASTANKLLFTDGESLSIEDPVQSNVLLNLSSGDLAKLQFLGTSGGIVINGTGHELEQQTPTSPATGLGDVDSGLSVLPGQTISLFANGIELSGGKIVAPAATILLISIQQGQIPADGFGPSRNISFSGEDKKNIYAPIVLDESSLIDTSGSSRSFVSIKAGNLQILGNSFIYNSYTGSGSGGTLRFDVSGDFLIDASSFDANLNQSAVPVEFGAGIISDAISGRGADIEVYAGNLSILQGASIQTFARNSALGGRSRYDIQEDVLIQGDSLINPLSNSSVIGSSSFDSASAGSIELSANNLFIRDSGILSALNLSSNSNEPVTIIVADTTQIDGLSPTSSIGSFLISSSLSTGSSADINLSTKRLNIFDGAVIASTTFGAGSGGDLNINAQESLSVSGFRIDPFDGTRFDSAIVASASALPGFIADPLNLPSPPTGDAGIVDITSPSISLDNFGTVSSFNQGSGLGGDIFINSDAFISNKGRVTAIAANDNGGNINLSIDGPLILSNQSQFTASSLGAGSGGNIRIQSDLITLSNSDILANAEQGTGGQITISTQGLFPDNQSRISATSDFGVDGQVEIDVENRPVLVDQVEIQQPRTNTVNLACSPGSSSGQSSFSMQSSGGLAAQPGNFSQTLPIASKKAAEPQLSLSAPFIVDEESGKKVFLVEPSGFHRRSDGTLAFVVEAQVSEERSVLVSSSCLPSSASNS</sequence>